<dbReference type="Proteomes" id="UP001562425">
    <property type="component" value="Unassembled WGS sequence"/>
</dbReference>
<name>A0ABD1DU79_CULPP</name>
<evidence type="ECO:0000313" key="1">
    <source>
        <dbReference type="EMBL" id="KAL1403260.1"/>
    </source>
</evidence>
<reference evidence="1 2" key="1">
    <citation type="submission" date="2024-05" db="EMBL/GenBank/DDBJ databases">
        <title>Culex pipiens pipiens assembly and annotation.</title>
        <authorList>
            <person name="Alout H."/>
            <person name="Durand T."/>
        </authorList>
    </citation>
    <scope>NUCLEOTIDE SEQUENCE [LARGE SCALE GENOMIC DNA]</scope>
    <source>
        <strain evidence="1">HA-2024</strain>
        <tissue evidence="1">Whole body</tissue>
    </source>
</reference>
<organism evidence="1 2">
    <name type="scientific">Culex pipiens pipiens</name>
    <name type="common">Northern house mosquito</name>
    <dbReference type="NCBI Taxonomy" id="38569"/>
    <lineage>
        <taxon>Eukaryota</taxon>
        <taxon>Metazoa</taxon>
        <taxon>Ecdysozoa</taxon>
        <taxon>Arthropoda</taxon>
        <taxon>Hexapoda</taxon>
        <taxon>Insecta</taxon>
        <taxon>Pterygota</taxon>
        <taxon>Neoptera</taxon>
        <taxon>Endopterygota</taxon>
        <taxon>Diptera</taxon>
        <taxon>Nematocera</taxon>
        <taxon>Culicoidea</taxon>
        <taxon>Culicidae</taxon>
        <taxon>Culicinae</taxon>
        <taxon>Culicini</taxon>
        <taxon>Culex</taxon>
        <taxon>Culex</taxon>
    </lineage>
</organism>
<accession>A0ABD1DU79</accession>
<keyword evidence="2" id="KW-1185">Reference proteome</keyword>
<dbReference type="EMBL" id="JBEHCU010001830">
    <property type="protein sequence ID" value="KAL1403260.1"/>
    <property type="molecule type" value="Genomic_DNA"/>
</dbReference>
<proteinExistence type="predicted"/>
<feature type="non-terminal residue" evidence="1">
    <location>
        <position position="43"/>
    </location>
</feature>
<sequence length="43" mass="4863">MFLTVGAVHDRIKWSYTGDCSKSNPCGMTQLTCCRIFRCPDYG</sequence>
<gene>
    <name evidence="1" type="ORF">pipiens_020504</name>
</gene>
<evidence type="ECO:0000313" key="2">
    <source>
        <dbReference type="Proteomes" id="UP001562425"/>
    </source>
</evidence>
<comment type="caution">
    <text evidence="1">The sequence shown here is derived from an EMBL/GenBank/DDBJ whole genome shotgun (WGS) entry which is preliminary data.</text>
</comment>
<protein>
    <submittedName>
        <fullName evidence="1">Uncharacterized protein</fullName>
    </submittedName>
</protein>
<dbReference type="AlphaFoldDB" id="A0ABD1DU79"/>